<dbReference type="Gene3D" id="3.30.560.10">
    <property type="entry name" value="Glucose Oxidase, domain 3"/>
    <property type="match status" value="1"/>
</dbReference>
<name>A0AAD3RSC2_CRYJA</name>
<keyword evidence="2" id="KW-0274">FAD</keyword>
<evidence type="ECO:0000256" key="3">
    <source>
        <dbReference type="SAM" id="SignalP"/>
    </source>
</evidence>
<dbReference type="AlphaFoldDB" id="A0AAD3RSC2"/>
<proteinExistence type="inferred from homology"/>
<feature type="domain" description="Glucose-methanol-choline oxidoreductase N-terminal" evidence="4">
    <location>
        <begin position="117"/>
        <end position="140"/>
    </location>
</feature>
<dbReference type="InterPro" id="IPR000172">
    <property type="entry name" value="GMC_OxRdtase_N"/>
</dbReference>
<keyword evidence="2" id="KW-0285">Flavoprotein</keyword>
<dbReference type="GO" id="GO:0050660">
    <property type="term" value="F:flavin adenine dinucleotide binding"/>
    <property type="evidence" value="ECO:0007669"/>
    <property type="project" value="InterPro"/>
</dbReference>
<accession>A0AAD3RSC2</accession>
<dbReference type="SUPFAM" id="SSF51905">
    <property type="entry name" value="FAD/NAD(P)-binding domain"/>
    <property type="match status" value="1"/>
</dbReference>
<evidence type="ECO:0000256" key="2">
    <source>
        <dbReference type="RuleBase" id="RU003968"/>
    </source>
</evidence>
<evidence type="ECO:0000313" key="6">
    <source>
        <dbReference type="Proteomes" id="UP001234787"/>
    </source>
</evidence>
<feature type="signal peptide" evidence="3">
    <location>
        <begin position="1"/>
        <end position="22"/>
    </location>
</feature>
<comment type="similarity">
    <text evidence="1 2">Belongs to the GMC oxidoreductase family.</text>
</comment>
<gene>
    <name evidence="5" type="ORF">SUGI_1520810</name>
</gene>
<organism evidence="5 6">
    <name type="scientific">Cryptomeria japonica</name>
    <name type="common">Japanese cedar</name>
    <name type="synonym">Cupressus japonica</name>
    <dbReference type="NCBI Taxonomy" id="3369"/>
    <lineage>
        <taxon>Eukaryota</taxon>
        <taxon>Viridiplantae</taxon>
        <taxon>Streptophyta</taxon>
        <taxon>Embryophyta</taxon>
        <taxon>Tracheophyta</taxon>
        <taxon>Spermatophyta</taxon>
        <taxon>Pinopsida</taxon>
        <taxon>Pinidae</taxon>
        <taxon>Conifers II</taxon>
        <taxon>Cupressales</taxon>
        <taxon>Cupressaceae</taxon>
        <taxon>Cryptomeria</taxon>
    </lineage>
</organism>
<keyword evidence="6" id="KW-1185">Reference proteome</keyword>
<dbReference type="PANTHER" id="PTHR11552:SF227">
    <property type="entry name" value="GLUCOSE DEHYDROGENASE [FAD, QUINONE]-LIKE PROTEIN"/>
    <property type="match status" value="1"/>
</dbReference>
<evidence type="ECO:0000313" key="5">
    <source>
        <dbReference type="EMBL" id="GLJ59723.1"/>
    </source>
</evidence>
<dbReference type="Proteomes" id="UP001234787">
    <property type="component" value="Unassembled WGS sequence"/>
</dbReference>
<dbReference type="GO" id="GO:0016614">
    <property type="term" value="F:oxidoreductase activity, acting on CH-OH group of donors"/>
    <property type="evidence" value="ECO:0007669"/>
    <property type="project" value="InterPro"/>
</dbReference>
<dbReference type="EMBL" id="BSEH01001298">
    <property type="protein sequence ID" value="GLJ59723.1"/>
    <property type="molecule type" value="Genomic_DNA"/>
</dbReference>
<dbReference type="PROSITE" id="PS00623">
    <property type="entry name" value="GMC_OXRED_1"/>
    <property type="match status" value="1"/>
</dbReference>
<dbReference type="InterPro" id="IPR012132">
    <property type="entry name" value="GMC_OxRdtase"/>
</dbReference>
<feature type="chain" id="PRO_5042150002" description="Glucose-methanol-choline oxidoreductase N-terminal domain-containing protein" evidence="3">
    <location>
        <begin position="23"/>
        <end position="221"/>
    </location>
</feature>
<comment type="caution">
    <text evidence="5">The sequence shown here is derived from an EMBL/GenBank/DDBJ whole genome shotgun (WGS) entry which is preliminary data.</text>
</comment>
<evidence type="ECO:0000259" key="4">
    <source>
        <dbReference type="PROSITE" id="PS00623"/>
    </source>
</evidence>
<dbReference type="PANTHER" id="PTHR11552">
    <property type="entry name" value="GLUCOSE-METHANOL-CHOLINE GMC OXIDOREDUCTASE"/>
    <property type="match status" value="1"/>
</dbReference>
<dbReference type="InterPro" id="IPR036188">
    <property type="entry name" value="FAD/NAD-bd_sf"/>
</dbReference>
<dbReference type="Gene3D" id="3.50.50.60">
    <property type="entry name" value="FAD/NAD(P)-binding domain"/>
    <property type="match status" value="1"/>
</dbReference>
<evidence type="ECO:0000256" key="1">
    <source>
        <dbReference type="ARBA" id="ARBA00010790"/>
    </source>
</evidence>
<sequence length="221" mass="24486">MSIVGPLLPALVPLTTLLWLRAADHSVSISRNNWESEYDYIIVGGGSAGAVMANRLSEDVDKRVLLLEAGGSESILTDIPIAAATLQMTPVDWAYQTEPQEAACFGLINRRSRWPRGRVLGGSSVLNYMLYVRGNKRDYNRWAAVGAEGWSWSDVFPYFLKSEDNRDESVVANEIWRSPFTNLPLVDSAFWQADPLAPVEGAPRLLLRGELEWLIGGYGIS</sequence>
<protein>
    <recommendedName>
        <fullName evidence="4">Glucose-methanol-choline oxidoreductase N-terminal domain-containing protein</fullName>
    </recommendedName>
</protein>
<reference evidence="5" key="1">
    <citation type="submission" date="2022-12" db="EMBL/GenBank/DDBJ databases">
        <title>Chromosome-Level Genome Assembly of Japanese Cedar (Cryptomeriajaponica D. Don).</title>
        <authorList>
            <person name="Fujino T."/>
            <person name="Yamaguchi K."/>
            <person name="Yokoyama T."/>
            <person name="Hamanaka T."/>
            <person name="Harazono Y."/>
            <person name="Kamada H."/>
            <person name="Kobayashi W."/>
            <person name="Ujino-Ihara T."/>
            <person name="Uchiyama K."/>
            <person name="Matsumoto A."/>
            <person name="Izuno A."/>
            <person name="Tsumura Y."/>
            <person name="Toyoda A."/>
            <person name="Shigenobu S."/>
            <person name="Moriguchi Y."/>
            <person name="Ueno S."/>
            <person name="Kasahara M."/>
        </authorList>
    </citation>
    <scope>NUCLEOTIDE SEQUENCE</scope>
</reference>
<keyword evidence="3" id="KW-0732">Signal</keyword>
<dbReference type="Pfam" id="PF00732">
    <property type="entry name" value="GMC_oxred_N"/>
    <property type="match status" value="1"/>
</dbReference>